<keyword evidence="3" id="KW-0547">Nucleotide-binding</keyword>
<comment type="similarity">
    <text evidence="1">Belongs to the ABC transporter superfamily.</text>
</comment>
<dbReference type="InterPro" id="IPR050153">
    <property type="entry name" value="Metal_Ion_Import_ABC"/>
</dbReference>
<dbReference type="CDD" id="cd03235">
    <property type="entry name" value="ABC_Metallic_Cations"/>
    <property type="match status" value="1"/>
</dbReference>
<evidence type="ECO:0000313" key="12">
    <source>
        <dbReference type="EMBL" id="MCQ4332406.1"/>
    </source>
</evidence>
<reference evidence="12" key="1">
    <citation type="journal article" date="2023" name="Front. Microbiol.">
        <title>Genomic-based phylogenetic and metabolic analyses of the genus Natronomonas, and description of Natronomonas aquatica sp. nov.</title>
        <authorList>
            <person name="Garcia-Roldan A."/>
            <person name="Duran-Viseras A."/>
            <person name="de la Haba R.R."/>
            <person name="Corral P."/>
            <person name="Sanchez-Porro C."/>
            <person name="Ventosa A."/>
        </authorList>
    </citation>
    <scope>NUCLEOTIDE SEQUENCE</scope>
    <source>
        <strain evidence="12">F2-12</strain>
    </source>
</reference>
<dbReference type="InterPro" id="IPR003439">
    <property type="entry name" value="ABC_transporter-like_ATP-bd"/>
</dbReference>
<dbReference type="PANTHER" id="PTHR42734">
    <property type="entry name" value="METAL TRANSPORT SYSTEM ATP-BINDING PROTEIN TM_0124-RELATED"/>
    <property type="match status" value="1"/>
</dbReference>
<dbReference type="SMART" id="SM00382">
    <property type="entry name" value="AAA"/>
    <property type="match status" value="1"/>
</dbReference>
<dbReference type="InterPro" id="IPR027417">
    <property type="entry name" value="P-loop_NTPase"/>
</dbReference>
<evidence type="ECO:0000256" key="1">
    <source>
        <dbReference type="ARBA" id="ARBA00005417"/>
    </source>
</evidence>
<protein>
    <recommendedName>
        <fullName evidence="9">Cobalamin import ATP-binding protein BtuD</fullName>
        <ecNumber evidence="8">7.6.2.8</ecNumber>
    </recommendedName>
    <alternativeName>
        <fullName evidence="10">Vitamin B12-transporting ATPase</fullName>
    </alternativeName>
</protein>
<keyword evidence="2" id="KW-0813">Transport</keyword>
<keyword evidence="13" id="KW-1185">Reference proteome</keyword>
<organism evidence="12 13">
    <name type="scientific">Natronomonas aquatica</name>
    <dbReference type="NCBI Taxonomy" id="2841590"/>
    <lineage>
        <taxon>Archaea</taxon>
        <taxon>Methanobacteriati</taxon>
        <taxon>Methanobacteriota</taxon>
        <taxon>Stenosarchaea group</taxon>
        <taxon>Halobacteria</taxon>
        <taxon>Halobacteriales</taxon>
        <taxon>Natronomonadaceae</taxon>
        <taxon>Natronomonas</taxon>
    </lineage>
</organism>
<comment type="catalytic activity">
    <reaction evidence="5">
        <text>an R-cob(III)alamin(out) + ATP + H2O = an R-cob(III)alamin(in) + ADP + phosphate + H(+)</text>
        <dbReference type="Rhea" id="RHEA:17873"/>
        <dbReference type="ChEBI" id="CHEBI:15377"/>
        <dbReference type="ChEBI" id="CHEBI:15378"/>
        <dbReference type="ChEBI" id="CHEBI:30616"/>
        <dbReference type="ChEBI" id="CHEBI:43474"/>
        <dbReference type="ChEBI" id="CHEBI:140785"/>
        <dbReference type="ChEBI" id="CHEBI:456216"/>
        <dbReference type="EC" id="7.6.2.8"/>
    </reaction>
</comment>
<keyword evidence="4 12" id="KW-0067">ATP-binding</keyword>
<dbReference type="GO" id="GO:0005524">
    <property type="term" value="F:ATP binding"/>
    <property type="evidence" value="ECO:0007669"/>
    <property type="project" value="UniProtKB-KW"/>
</dbReference>
<evidence type="ECO:0000313" key="13">
    <source>
        <dbReference type="Proteomes" id="UP001139494"/>
    </source>
</evidence>
<evidence type="ECO:0000259" key="11">
    <source>
        <dbReference type="PROSITE" id="PS50893"/>
    </source>
</evidence>
<dbReference type="SUPFAM" id="SSF52540">
    <property type="entry name" value="P-loop containing nucleoside triphosphate hydrolases"/>
    <property type="match status" value="1"/>
</dbReference>
<evidence type="ECO:0000256" key="8">
    <source>
        <dbReference type="ARBA" id="ARBA00066387"/>
    </source>
</evidence>
<feature type="domain" description="ABC transporter" evidence="11">
    <location>
        <begin position="4"/>
        <end position="237"/>
    </location>
</feature>
<comment type="caution">
    <text evidence="12">The sequence shown here is derived from an EMBL/GenBank/DDBJ whole genome shotgun (WGS) entry which is preliminary data.</text>
</comment>
<dbReference type="EC" id="7.6.2.8" evidence="8"/>
<evidence type="ECO:0000256" key="2">
    <source>
        <dbReference type="ARBA" id="ARBA00022448"/>
    </source>
</evidence>
<dbReference type="InterPro" id="IPR003593">
    <property type="entry name" value="AAA+_ATPase"/>
</dbReference>
<dbReference type="Gene3D" id="3.40.50.300">
    <property type="entry name" value="P-loop containing nucleotide triphosphate hydrolases"/>
    <property type="match status" value="1"/>
</dbReference>
<evidence type="ECO:0000256" key="7">
    <source>
        <dbReference type="ARBA" id="ARBA00064420"/>
    </source>
</evidence>
<dbReference type="RefSeq" id="WP_256028327.1">
    <property type="nucleotide sequence ID" value="NZ_JAHLKM010000002.1"/>
</dbReference>
<dbReference type="PANTHER" id="PTHR42734:SF5">
    <property type="entry name" value="IRON TRANSPORT SYSTEM ATP-BINDING PROTEIN HI_0361-RELATED"/>
    <property type="match status" value="1"/>
</dbReference>
<proteinExistence type="inferred from homology"/>
<dbReference type="Proteomes" id="UP001139494">
    <property type="component" value="Unassembled WGS sequence"/>
</dbReference>
<evidence type="ECO:0000256" key="6">
    <source>
        <dbReference type="ARBA" id="ARBA00058960"/>
    </source>
</evidence>
<dbReference type="GO" id="GO:0015420">
    <property type="term" value="F:ABC-type vitamin B12 transporter activity"/>
    <property type="evidence" value="ECO:0007669"/>
    <property type="project" value="UniProtKB-EC"/>
</dbReference>
<evidence type="ECO:0000256" key="4">
    <source>
        <dbReference type="ARBA" id="ARBA00022840"/>
    </source>
</evidence>
<dbReference type="Pfam" id="PF00005">
    <property type="entry name" value="ABC_tran"/>
    <property type="match status" value="1"/>
</dbReference>
<gene>
    <name evidence="12" type="ORF">KM295_02670</name>
</gene>
<dbReference type="AlphaFoldDB" id="A0A9R1CRJ3"/>
<accession>A0A9R1CRJ3</accession>
<dbReference type="EMBL" id="JAHLKM010000002">
    <property type="protein sequence ID" value="MCQ4332406.1"/>
    <property type="molecule type" value="Genomic_DNA"/>
</dbReference>
<comment type="subunit">
    <text evidence="7">The complex is composed of two ATP-binding proteins (BtuD), two transmembrane proteins (BtuC) and a solute-binding protein (BtuF).</text>
</comment>
<evidence type="ECO:0000256" key="3">
    <source>
        <dbReference type="ARBA" id="ARBA00022741"/>
    </source>
</evidence>
<evidence type="ECO:0000256" key="9">
    <source>
        <dbReference type="ARBA" id="ARBA00073649"/>
    </source>
</evidence>
<evidence type="ECO:0000256" key="10">
    <source>
        <dbReference type="ARBA" id="ARBA00077139"/>
    </source>
</evidence>
<dbReference type="GO" id="GO:0016887">
    <property type="term" value="F:ATP hydrolysis activity"/>
    <property type="evidence" value="ECO:0007669"/>
    <property type="project" value="InterPro"/>
</dbReference>
<dbReference type="FunFam" id="3.40.50.300:FF:000134">
    <property type="entry name" value="Iron-enterobactin ABC transporter ATP-binding protein"/>
    <property type="match status" value="1"/>
</dbReference>
<name>A0A9R1CRJ3_9EURY</name>
<sequence length="246" mass="26975">MSHISVENVSFGYTATPVVRDVSFTIDGGEYVGLVGPNGSGKSTLLQLLLGLYEPDRGDIRLFDRPTRAFVDRERVGYVAQDVTTNTKEMPITVEEVVLMGRFPHAGFGRITADDRERARKALRKAGIAHLAGKRITRLSGGQRQRTYIARALAGEADLLVFDEPTVGVDAESVGEFFSLLDELNRDGMSVLLVEHDIEAVIEHTDRVLCLNGELYFDGPSEAFPESDALERAYGITTGERAGVTR</sequence>
<comment type="function">
    <text evidence="6">Required for corrinoid utilization. Probably part of the ABC transporter complex BtuCDF involved in cobalamin (vitamin B12) import. Probably responsible for energy coupling to the transport system.</text>
</comment>
<dbReference type="PROSITE" id="PS50893">
    <property type="entry name" value="ABC_TRANSPORTER_2"/>
    <property type="match status" value="1"/>
</dbReference>
<evidence type="ECO:0000256" key="5">
    <source>
        <dbReference type="ARBA" id="ARBA00050590"/>
    </source>
</evidence>